<dbReference type="PANTHER" id="PTHR35391">
    <property type="entry name" value="C2H2-TYPE DOMAIN-CONTAINING PROTEIN-RELATED"/>
    <property type="match status" value="1"/>
</dbReference>
<dbReference type="Proteomes" id="UP000297595">
    <property type="component" value="Unassembled WGS sequence"/>
</dbReference>
<proteinExistence type="predicted"/>
<evidence type="ECO:0000256" key="1">
    <source>
        <dbReference type="SAM" id="MobiDB-lite"/>
    </source>
</evidence>
<accession>A0A8H2HKB6</accession>
<evidence type="ECO:0000313" key="2">
    <source>
        <dbReference type="EMBL" id="TGJ64650.1"/>
    </source>
</evidence>
<gene>
    <name evidence="2" type="ORF">EYR41_010692</name>
</gene>
<dbReference type="PANTHER" id="PTHR35391:SF7">
    <property type="entry name" value="C2H2-TYPE DOMAIN-CONTAINING PROTEIN"/>
    <property type="match status" value="1"/>
</dbReference>
<comment type="caution">
    <text evidence="2">The sequence shown here is derived from an EMBL/GenBank/DDBJ whole genome shotgun (WGS) entry which is preliminary data.</text>
</comment>
<sequence length="911" mass="102879">MATKDREVQNIISQHGALNRALECLHQLASSIRRASIPNSQFDLSARFFKSTKLYDPNFLDYMKRLLKYRFPSAAESLISQLASSMSRRQNLLLYKARHAQKLSQDRDHIIPSVFIGSNSPQNIEAASAKHVSGSKPSMQTETQFLPRKAGLSFAYSNTEASRLLLNKAPPRWRASSSITSTRAGLGLRNDQGVYPSIPTFSKDDEFCICPYCFQTLATKKLSPLYWRNHYDGDIKPFVCISEACSDPLQFFSNFDSWKKHMVSQHSEDWPRTVHSIAWCCDIDDCRLDEKVFYQRKDFEEHLEAKPKRHFSANQTTALAVRKQRTIRREVGTCPLCEVVISGLVSNLQNSPLADHIGGHLHYLASLCITELNIVPDNTDSESQSYRRKTKEGSQTDSKGQLLTEIEREELIFYDENDIPDISSNAANSHYQSPELASPCRTVNRYYFMVQNYNPADDLVVQHFARSKLYHVKDTTIGPRVGSQQNSGVDTRNEVSTEARSQPSTSSTHNWLRCPSANENSGVFDGCQDLFSVDLDGIGEHLRVSNFEGTLPEAVLKSETWDEVAAIFNLEGDSDASDPATGLDSRNDRNIKKNLHILDPQPKGRGGHFRLACPFAKGDPTTYAGCIPISRQNLSGIKEHLKRDHFGGALPTGIKTSESWSDLFAYCNSKWQGIRPNPYEFSIEILSKPTESSETTTPSAASLGPQPEDIIFDETHFLDTLNRLQGSPLRFDWPPIQEEFQISYNDTGSLAGEWGSVKSNEGEIGTASTHRIVDLNPDIDQKVGTPVLVLDEPIKVTEQETRKKRYDLIVCRPPKGANSSSIEQPGPKIFRFNDFTEFRSGFEHWMKSEFVDPLFSWDEMLLFNFLEEEPLQSLEEVANNIEHTLLRYRAFQAKLYLLVKDDNLAIHSLAL</sequence>
<name>A0A8H2HKB6_ORBOL</name>
<feature type="region of interest" description="Disordered" evidence="1">
    <location>
        <begin position="379"/>
        <end position="401"/>
    </location>
</feature>
<feature type="region of interest" description="Disordered" evidence="1">
    <location>
        <begin position="477"/>
        <end position="512"/>
    </location>
</feature>
<reference evidence="2 3" key="1">
    <citation type="submission" date="2019-03" db="EMBL/GenBank/DDBJ databases">
        <title>Nematode-trapping fungi genome.</title>
        <authorList>
            <person name="Vidal-Diez De Ulzurrun G."/>
        </authorList>
    </citation>
    <scope>NUCLEOTIDE SEQUENCE [LARGE SCALE GENOMIC DNA]</scope>
    <source>
        <strain evidence="2 3">TWF154</strain>
    </source>
</reference>
<dbReference type="AlphaFoldDB" id="A0A8H2HKB6"/>
<protein>
    <submittedName>
        <fullName evidence="2">Uncharacterized protein</fullName>
    </submittedName>
</protein>
<evidence type="ECO:0000313" key="3">
    <source>
        <dbReference type="Proteomes" id="UP000297595"/>
    </source>
</evidence>
<organism evidence="2 3">
    <name type="scientific">Orbilia oligospora</name>
    <name type="common">Nematode-trapping fungus</name>
    <name type="synonym">Arthrobotrys oligospora</name>
    <dbReference type="NCBI Taxonomy" id="2813651"/>
    <lineage>
        <taxon>Eukaryota</taxon>
        <taxon>Fungi</taxon>
        <taxon>Dikarya</taxon>
        <taxon>Ascomycota</taxon>
        <taxon>Pezizomycotina</taxon>
        <taxon>Orbiliomycetes</taxon>
        <taxon>Orbiliales</taxon>
        <taxon>Orbiliaceae</taxon>
        <taxon>Orbilia</taxon>
    </lineage>
</organism>
<feature type="compositionally biased region" description="Polar residues" evidence="1">
    <location>
        <begin position="498"/>
        <end position="510"/>
    </location>
</feature>
<dbReference type="EMBL" id="SOZJ01000007">
    <property type="protein sequence ID" value="TGJ64650.1"/>
    <property type="molecule type" value="Genomic_DNA"/>
</dbReference>